<evidence type="ECO:0000313" key="3">
    <source>
        <dbReference type="Proteomes" id="UP000195570"/>
    </source>
</evidence>
<dbReference type="RefSeq" id="XP_067082274.1">
    <property type="nucleotide sequence ID" value="XM_067226173.1"/>
</dbReference>
<dbReference type="EMBL" id="CZPT02001685">
    <property type="protein sequence ID" value="SCU71648.1"/>
    <property type="molecule type" value="Genomic_DNA"/>
</dbReference>
<gene>
    <name evidence="2" type="ORF">TEOVI_000322900</name>
</gene>
<feature type="region of interest" description="Disordered" evidence="1">
    <location>
        <begin position="53"/>
        <end position="76"/>
    </location>
</feature>
<protein>
    <recommendedName>
        <fullName evidence="4">Transcription factor Iwr1 domain-containing protein</fullName>
    </recommendedName>
</protein>
<name>A0A1G4IGU7_TRYEQ</name>
<reference evidence="2" key="1">
    <citation type="submission" date="2016-09" db="EMBL/GenBank/DDBJ databases">
        <authorList>
            <person name="Hebert L."/>
            <person name="Moumen B."/>
        </authorList>
    </citation>
    <scope>NUCLEOTIDE SEQUENCE [LARGE SCALE GENOMIC DNA]</scope>
    <source>
        <strain evidence="2">OVI</strain>
    </source>
</reference>
<dbReference type="GeneID" id="92377169"/>
<accession>A0A1G4IGU7</accession>
<keyword evidence="3" id="KW-1185">Reference proteome</keyword>
<feature type="compositionally biased region" description="Polar residues" evidence="1">
    <location>
        <begin position="319"/>
        <end position="335"/>
    </location>
</feature>
<feature type="region of interest" description="Disordered" evidence="1">
    <location>
        <begin position="312"/>
        <end position="375"/>
    </location>
</feature>
<proteinExistence type="predicted"/>
<evidence type="ECO:0008006" key="4">
    <source>
        <dbReference type="Google" id="ProtNLM"/>
    </source>
</evidence>
<organism evidence="2 3">
    <name type="scientific">Trypanosoma equiperdum</name>
    <dbReference type="NCBI Taxonomy" id="5694"/>
    <lineage>
        <taxon>Eukaryota</taxon>
        <taxon>Discoba</taxon>
        <taxon>Euglenozoa</taxon>
        <taxon>Kinetoplastea</taxon>
        <taxon>Metakinetoplastina</taxon>
        <taxon>Trypanosomatida</taxon>
        <taxon>Trypanosomatidae</taxon>
        <taxon>Trypanosoma</taxon>
    </lineage>
</organism>
<sequence>MNEVMRVLPPTVGSQGIIMRIKRSRCTASESGELVAPPLLRVRLDSSRGVRVGCDASNNTKNDALDAPPTPRASGSVEDECQRRVLFFRLLERGACGAAGDDKTYALANSAVLPSNTALSVERVWDAQGNLVMDCQVVGKKSGEVGVVPVSSIVGDVLVGPGDSVAIDSEGSWSVYILDKGAAADAVGEVNEEEGDKNMKEDDVFGFGNLRITDDDDGESTAVSCVKPYFAFRSERKRHREGTYHDYVLSFGESLANRSVAVNKAELLLYDALQKNYDDFLLDEQGAIDPELYLYPDHRKDDEYDSNAADFSANEYPDETSSSNSIRTDGMSTAGTYDDERCHRPRGVWGSSGFCGDSDVGDPLGSSWNDTDDGY</sequence>
<dbReference type="AlphaFoldDB" id="A0A1G4IGU7"/>
<dbReference type="Proteomes" id="UP000195570">
    <property type="component" value="Unassembled WGS sequence"/>
</dbReference>
<evidence type="ECO:0000256" key="1">
    <source>
        <dbReference type="SAM" id="MobiDB-lite"/>
    </source>
</evidence>
<dbReference type="VEuPathDB" id="TriTrypDB:TEOVI_000322900"/>
<evidence type="ECO:0000313" key="2">
    <source>
        <dbReference type="EMBL" id="SCU71648.1"/>
    </source>
</evidence>
<comment type="caution">
    <text evidence="2">The sequence shown here is derived from an EMBL/GenBank/DDBJ whole genome shotgun (WGS) entry which is preliminary data.</text>
</comment>